<comment type="caution">
    <text evidence="1">The sequence shown here is derived from an EMBL/GenBank/DDBJ whole genome shotgun (WGS) entry which is preliminary data.</text>
</comment>
<gene>
    <name evidence="1" type="ORF">OWV82_004798</name>
</gene>
<proteinExistence type="predicted"/>
<evidence type="ECO:0000313" key="2">
    <source>
        <dbReference type="Proteomes" id="UP001164539"/>
    </source>
</evidence>
<protein>
    <submittedName>
        <fullName evidence="1">RING finger protein</fullName>
    </submittedName>
</protein>
<sequence>MGNSGSSRRHHHHHHHHSNIPPPTPPPHGRSTHSQFVFAAATPYPSQYPNQYYPHYPGYYPPPAVPGTYGYHHVPPPGQYHPASAHPPPVPTYVEHQKAVTIRNDVNVKKETLKVEPDEENPGKFLVSFTFDATAPGSITVMFFGKEDLDCNLIPTKEDVLKQITIPFQQGIGQKFRQPSGAGIDFSMFDEAELTKMNDAEVYPLIVKAEAHPSENTEAEANHTGNSQITMAVFERKEKGEWHAQVIKQILWVNRVRYELQEIYGIGSTAGGGLDENDSGKDCVICLSEPRDTTVLPCRHMCMCSECAKVLQFQTNRCPICRQPVERLLEIKVNNGSDDGGLSAS</sequence>
<name>A0ACC1YS87_MELAZ</name>
<evidence type="ECO:0000313" key="1">
    <source>
        <dbReference type="EMBL" id="KAJ4726019.1"/>
    </source>
</evidence>
<keyword evidence="2" id="KW-1185">Reference proteome</keyword>
<dbReference type="EMBL" id="CM051395">
    <property type="protein sequence ID" value="KAJ4726019.1"/>
    <property type="molecule type" value="Genomic_DNA"/>
</dbReference>
<accession>A0ACC1YS87</accession>
<dbReference type="Proteomes" id="UP001164539">
    <property type="component" value="Chromosome 2"/>
</dbReference>
<organism evidence="1 2">
    <name type="scientific">Melia azedarach</name>
    <name type="common">Chinaberry tree</name>
    <dbReference type="NCBI Taxonomy" id="155640"/>
    <lineage>
        <taxon>Eukaryota</taxon>
        <taxon>Viridiplantae</taxon>
        <taxon>Streptophyta</taxon>
        <taxon>Embryophyta</taxon>
        <taxon>Tracheophyta</taxon>
        <taxon>Spermatophyta</taxon>
        <taxon>Magnoliopsida</taxon>
        <taxon>eudicotyledons</taxon>
        <taxon>Gunneridae</taxon>
        <taxon>Pentapetalae</taxon>
        <taxon>rosids</taxon>
        <taxon>malvids</taxon>
        <taxon>Sapindales</taxon>
        <taxon>Meliaceae</taxon>
        <taxon>Melia</taxon>
    </lineage>
</organism>
<reference evidence="1 2" key="1">
    <citation type="journal article" date="2023" name="Science">
        <title>Complex scaffold remodeling in plant triterpene biosynthesis.</title>
        <authorList>
            <person name="De La Pena R."/>
            <person name="Hodgson H."/>
            <person name="Liu J.C."/>
            <person name="Stephenson M.J."/>
            <person name="Martin A.C."/>
            <person name="Owen C."/>
            <person name="Harkess A."/>
            <person name="Leebens-Mack J."/>
            <person name="Jimenez L.E."/>
            <person name="Osbourn A."/>
            <person name="Sattely E.S."/>
        </authorList>
    </citation>
    <scope>NUCLEOTIDE SEQUENCE [LARGE SCALE GENOMIC DNA]</scope>
    <source>
        <strain evidence="2">cv. JPN11</strain>
        <tissue evidence="1">Leaf</tissue>
    </source>
</reference>